<dbReference type="EMBL" id="UZAK01001762">
    <property type="protein sequence ID" value="VDO71324.1"/>
    <property type="molecule type" value="Genomic_DNA"/>
</dbReference>
<organism evidence="4">
    <name type="scientific">Schistosoma curassoni</name>
    <dbReference type="NCBI Taxonomy" id="6186"/>
    <lineage>
        <taxon>Eukaryota</taxon>
        <taxon>Metazoa</taxon>
        <taxon>Spiralia</taxon>
        <taxon>Lophotrochozoa</taxon>
        <taxon>Platyhelminthes</taxon>
        <taxon>Trematoda</taxon>
        <taxon>Digenea</taxon>
        <taxon>Strigeidida</taxon>
        <taxon>Schistosomatoidea</taxon>
        <taxon>Schistosomatidae</taxon>
        <taxon>Schistosoma</taxon>
    </lineage>
</organism>
<gene>
    <name evidence="2" type="ORF">SCUD_LOCUS1984</name>
</gene>
<evidence type="ECO:0000256" key="1">
    <source>
        <dbReference type="SAM" id="MobiDB-lite"/>
    </source>
</evidence>
<reference evidence="4" key="1">
    <citation type="submission" date="2016-06" db="UniProtKB">
        <authorList>
            <consortium name="WormBaseParasite"/>
        </authorList>
    </citation>
    <scope>IDENTIFICATION</scope>
</reference>
<reference evidence="2 3" key="2">
    <citation type="submission" date="2018-11" db="EMBL/GenBank/DDBJ databases">
        <authorList>
            <consortium name="Pathogen Informatics"/>
        </authorList>
    </citation>
    <scope>NUCLEOTIDE SEQUENCE [LARGE SCALE GENOMIC DNA]</scope>
    <source>
        <strain evidence="2">Dakar</strain>
        <strain evidence="3">Dakar, Senegal</strain>
    </source>
</reference>
<name>A0A183JH11_9TREM</name>
<dbReference type="Proteomes" id="UP000279833">
    <property type="component" value="Unassembled WGS sequence"/>
</dbReference>
<keyword evidence="3" id="KW-1185">Reference proteome</keyword>
<protein>
    <submittedName>
        <fullName evidence="4">GATA zinc finger domain-containing protein 14-like</fullName>
    </submittedName>
</protein>
<evidence type="ECO:0000313" key="3">
    <source>
        <dbReference type="Proteomes" id="UP000279833"/>
    </source>
</evidence>
<dbReference type="WBParaSite" id="SCUD_0000198301-mRNA-1">
    <property type="protein sequence ID" value="SCUD_0000198301-mRNA-1"/>
    <property type="gene ID" value="SCUD_0000198301"/>
</dbReference>
<evidence type="ECO:0000313" key="2">
    <source>
        <dbReference type="EMBL" id="VDO71324.1"/>
    </source>
</evidence>
<dbReference type="AlphaFoldDB" id="A0A183JH11"/>
<feature type="region of interest" description="Disordered" evidence="1">
    <location>
        <begin position="138"/>
        <end position="170"/>
    </location>
</feature>
<sequence length="248" mass="27666">MNMDHAHVNTTSSTSVLPISCNLSINNSNPLSISSTSVLSSSTGQIMNPFKLNYSVDMMNSRLYNPNIHHSINYGPYSPICVNTTNNIPVISDDYQSLNCWNDLPVYYSNQLKQDNITNLNIPQLYMKQLKQPINAQNSNLDINNNNNNNNNSNNNNITSSSSSSPTTTTTLSPLPIVLHNKRNDSNWILHNTHLLMNNNNNSNNNNIKNNGILPNDLNNHSLVNQQNISKTKENSQAYTGLMKSSFV</sequence>
<accession>A0A183JH11</accession>
<evidence type="ECO:0000313" key="4">
    <source>
        <dbReference type="WBParaSite" id="SCUD_0000198301-mRNA-1"/>
    </source>
</evidence>
<proteinExistence type="predicted"/>